<keyword evidence="4" id="KW-1185">Reference proteome</keyword>
<dbReference type="InterPro" id="IPR050982">
    <property type="entry name" value="Auxin_biosynth/cation_transpt"/>
</dbReference>
<evidence type="ECO:0000313" key="3">
    <source>
        <dbReference type="EMBL" id="MEE4540608.1"/>
    </source>
</evidence>
<dbReference type="Gene3D" id="3.50.50.60">
    <property type="entry name" value="FAD/NAD(P)-binding domain"/>
    <property type="match status" value="2"/>
</dbReference>
<organism evidence="3 4">
    <name type="scientific">Actinacidiphila polyblastidii</name>
    <dbReference type="NCBI Taxonomy" id="3110430"/>
    <lineage>
        <taxon>Bacteria</taxon>
        <taxon>Bacillati</taxon>
        <taxon>Actinomycetota</taxon>
        <taxon>Actinomycetes</taxon>
        <taxon>Kitasatosporales</taxon>
        <taxon>Streptomycetaceae</taxon>
        <taxon>Actinacidiphila</taxon>
    </lineage>
</organism>
<protein>
    <submittedName>
        <fullName evidence="3">NAD(P)-binding domain-containing protein</fullName>
    </submittedName>
</protein>
<dbReference type="Pfam" id="PF13738">
    <property type="entry name" value="Pyr_redox_3"/>
    <property type="match status" value="1"/>
</dbReference>
<evidence type="ECO:0000256" key="2">
    <source>
        <dbReference type="SAM" id="MobiDB-lite"/>
    </source>
</evidence>
<dbReference type="Proteomes" id="UP001344658">
    <property type="component" value="Unassembled WGS sequence"/>
</dbReference>
<feature type="compositionally biased region" description="Low complexity" evidence="2">
    <location>
        <begin position="540"/>
        <end position="552"/>
    </location>
</feature>
<sequence length="560" mass="62192">MSGEQRVDYLVVGAGPAGLQAAYFLERAGRDYLVVESGQAPGTFFTRFPRHRTLISINKVHTGWDDPELRLRTDWNSLLSEEGSPLFTSVTPRYFPAADDLVGYLADFAAAHRLRIRYNTRITRISREAGGRPGSDSGRGDFLTEDERGGTLRARRIIMATGVSRPYIPPIEGAELAEPYSEVSVDPAEFTGRRVLIIGRGNSAFETADNLVETAAVIHVAGPGTLRLAWQTHFVGHLRAVNNNFLDTYQLKSQNALLDGEILWIRRASESDEKGEAGGGYRVAVKFQRVAEVVKEIPYDRVILATGFRFDASVFDESCRPELTIKDRFPAQTDAWESVNVPDLHFAGTITQVRDFKKSTSGFIHGFRYGVRALHRILEQRHEGRPWPRRELEPRPQAVADAVIARVNRSSALWQLFAFMADAVVLLADGTARYHEEVPVDHLHRAVHEGEFGAVDRYLTVTLEYGADHDKVNPFDVSVSRVAQSDTGGLDGRYLHPVVRLFQGGKPLAEHHITENLENEWDGEEVHRDPLVRFLESRLAAAPAGQPAGPAPEDASASPS</sequence>
<dbReference type="PRINTS" id="PR00368">
    <property type="entry name" value="FADPNR"/>
</dbReference>
<dbReference type="PANTHER" id="PTHR43539">
    <property type="entry name" value="FLAVIN-BINDING MONOOXYGENASE-LIKE PROTEIN (AFU_ORTHOLOGUE AFUA_4G09220)"/>
    <property type="match status" value="1"/>
</dbReference>
<evidence type="ECO:0000313" key="4">
    <source>
        <dbReference type="Proteomes" id="UP001344658"/>
    </source>
</evidence>
<dbReference type="PANTHER" id="PTHR43539:SF38">
    <property type="entry name" value="INDOLE-3-PYRUVATE MONOOXYGENASE YUCCA6"/>
    <property type="match status" value="1"/>
</dbReference>
<dbReference type="SUPFAM" id="SSF51905">
    <property type="entry name" value="FAD/NAD(P)-binding domain"/>
    <property type="match status" value="1"/>
</dbReference>
<accession>A0ABU7P471</accession>
<keyword evidence="1" id="KW-0560">Oxidoreductase</keyword>
<feature type="region of interest" description="Disordered" evidence="2">
    <location>
        <begin position="538"/>
        <end position="560"/>
    </location>
</feature>
<dbReference type="PRINTS" id="PR00411">
    <property type="entry name" value="PNDRDTASEI"/>
</dbReference>
<proteinExistence type="predicted"/>
<dbReference type="RefSeq" id="WP_330792454.1">
    <property type="nucleotide sequence ID" value="NZ_JAZEWV010000001.1"/>
</dbReference>
<gene>
    <name evidence="3" type="ORF">V2S66_01325</name>
</gene>
<dbReference type="InterPro" id="IPR036188">
    <property type="entry name" value="FAD/NAD-bd_sf"/>
</dbReference>
<dbReference type="EMBL" id="JAZEWV010000001">
    <property type="protein sequence ID" value="MEE4540608.1"/>
    <property type="molecule type" value="Genomic_DNA"/>
</dbReference>
<comment type="caution">
    <text evidence="3">The sequence shown here is derived from an EMBL/GenBank/DDBJ whole genome shotgun (WGS) entry which is preliminary data.</text>
</comment>
<evidence type="ECO:0000256" key="1">
    <source>
        <dbReference type="ARBA" id="ARBA00023002"/>
    </source>
</evidence>
<name>A0ABU7P471_9ACTN</name>
<reference evidence="3 4" key="1">
    <citation type="submission" date="2023-12" db="EMBL/GenBank/DDBJ databases">
        <title>Streptomyces sp. V4-01.</title>
        <authorList>
            <person name="Somphong A."/>
            <person name="Phongsopitanun W."/>
        </authorList>
    </citation>
    <scope>NUCLEOTIDE SEQUENCE [LARGE SCALE GENOMIC DNA]</scope>
    <source>
        <strain evidence="3 4">V4-01</strain>
    </source>
</reference>